<feature type="transmembrane region" description="Helical" evidence="1">
    <location>
        <begin position="34"/>
        <end position="53"/>
    </location>
</feature>
<dbReference type="PANTHER" id="PTHR37829:SF3">
    <property type="entry name" value="PROTEIN JAYE-RELATED"/>
    <property type="match status" value="1"/>
</dbReference>
<dbReference type="InterPro" id="IPR058531">
    <property type="entry name" value="Baseplate_J_M"/>
</dbReference>
<name>A0A968GBU7_9SPIO</name>
<gene>
    <name evidence="3" type="ORF">HCT14_08260</name>
</gene>
<dbReference type="PANTHER" id="PTHR37829">
    <property type="entry name" value="PHAGE-LIKE ELEMENT PBSX PROTEIN XKDT"/>
    <property type="match status" value="1"/>
</dbReference>
<dbReference type="InterPro" id="IPR052399">
    <property type="entry name" value="Phage_Baseplate_Assmbl_Protein"/>
</dbReference>
<evidence type="ECO:0000256" key="1">
    <source>
        <dbReference type="SAM" id="Phobius"/>
    </source>
</evidence>
<organism evidence="3 4">
    <name type="scientific">Entomospira entomophila</name>
    <dbReference type="NCBI Taxonomy" id="2719988"/>
    <lineage>
        <taxon>Bacteria</taxon>
        <taxon>Pseudomonadati</taxon>
        <taxon>Spirochaetota</taxon>
        <taxon>Spirochaetia</taxon>
        <taxon>Spirochaetales</taxon>
        <taxon>Spirochaetaceae</taxon>
        <taxon>Entomospira</taxon>
    </lineage>
</organism>
<dbReference type="Pfam" id="PF26078">
    <property type="entry name" value="Baseplate_J_M"/>
    <property type="match status" value="1"/>
</dbReference>
<comment type="caution">
    <text evidence="3">The sequence shown here is derived from an EMBL/GenBank/DDBJ whole genome shotgun (WGS) entry which is preliminary data.</text>
</comment>
<keyword evidence="4" id="KW-1185">Reference proteome</keyword>
<feature type="domain" description="Baseplate J-like central" evidence="2">
    <location>
        <begin position="189"/>
        <end position="257"/>
    </location>
</feature>
<keyword evidence="1" id="KW-0472">Membrane</keyword>
<dbReference type="RefSeq" id="WP_167701122.1">
    <property type="nucleotide sequence ID" value="NZ_CP118177.1"/>
</dbReference>
<dbReference type="AlphaFoldDB" id="A0A968GBU7"/>
<dbReference type="Proteomes" id="UP000711995">
    <property type="component" value="Unassembled WGS sequence"/>
</dbReference>
<keyword evidence="1" id="KW-0812">Transmembrane</keyword>
<keyword evidence="1" id="KW-1133">Transmembrane helix</keyword>
<accession>A0A968GBU7</accession>
<evidence type="ECO:0000313" key="3">
    <source>
        <dbReference type="EMBL" id="NIZ41500.1"/>
    </source>
</evidence>
<reference evidence="3 4" key="1">
    <citation type="submission" date="2020-03" db="EMBL/GenBank/DDBJ databases">
        <title>Spirochaetal bacteria isolated from arthropods constitute a novel genus Entomospira genus novum within the order Spirochaetales.</title>
        <authorList>
            <person name="Grana-Miraglia L."/>
            <person name="Sikutova S."/>
            <person name="Fingerle V."/>
            <person name="Sing A."/>
            <person name="Castillo-Ramirez S."/>
            <person name="Margos G."/>
            <person name="Rudolf I."/>
        </authorList>
    </citation>
    <scope>NUCLEOTIDE SEQUENCE [LARGE SCALE GENOMIC DNA]</scope>
    <source>
        <strain evidence="3 4">BR193</strain>
    </source>
</reference>
<evidence type="ECO:0000259" key="2">
    <source>
        <dbReference type="Pfam" id="PF26078"/>
    </source>
</evidence>
<evidence type="ECO:0000313" key="4">
    <source>
        <dbReference type="Proteomes" id="UP000711995"/>
    </source>
</evidence>
<sequence>MKIPSREELMHSILETMQSSLKERGATLPLSSRSVWAILAGVLASALGVLYIYGSWIYRQIFPQTQDESALLLEGERFGIFPKSATPTKVKAIATGLAGSLIPSGWQASVQGSLFRVEESVEIEASGTAIVSLVALDDGALPVVSSLTLTRSIAGVENTLAVESWLSGSDAESLVAFRSRMISLRRNRPQGGAISDYLAWSLEVEGIARVLVLSRQMGVVLVYPLASLTGEDRLPTEEKRRQLEEHLNQEDLAPLGVADVMVGIFSQRVIDIRVSTLYPNNPTLRNNITQAWQLYLWQRFPRQFASQEEANQTISEAEILALAVSSGARQIELELMMDGEIVHVYDLAYNEIAKLGEVIWS</sequence>
<proteinExistence type="predicted"/>
<protein>
    <recommendedName>
        <fullName evidence="2">Baseplate J-like central domain-containing protein</fullName>
    </recommendedName>
</protein>
<dbReference type="EMBL" id="JAATLJ010000004">
    <property type="protein sequence ID" value="NIZ41500.1"/>
    <property type="molecule type" value="Genomic_DNA"/>
</dbReference>